<proteinExistence type="inferred from homology"/>
<dbReference type="Pfam" id="PF03109">
    <property type="entry name" value="ABC1"/>
    <property type="match status" value="1"/>
</dbReference>
<protein>
    <recommendedName>
        <fullName evidence="3">ABC1 atypical kinase-like domain-containing protein</fullName>
    </recommendedName>
</protein>
<evidence type="ECO:0000259" key="3">
    <source>
        <dbReference type="Pfam" id="PF03109"/>
    </source>
</evidence>
<gene>
    <name evidence="4" type="ORF">OAUR00152_LOCUS36805</name>
</gene>
<feature type="compositionally biased region" description="Basic and acidic residues" evidence="2">
    <location>
        <begin position="96"/>
        <end position="117"/>
    </location>
</feature>
<evidence type="ECO:0000313" key="4">
    <source>
        <dbReference type="EMBL" id="CAE2279501.1"/>
    </source>
</evidence>
<dbReference type="SUPFAM" id="SSF56112">
    <property type="entry name" value="Protein kinase-like (PK-like)"/>
    <property type="match status" value="1"/>
</dbReference>
<dbReference type="EMBL" id="HBKQ01053443">
    <property type="protein sequence ID" value="CAE2279501.1"/>
    <property type="molecule type" value="Transcribed_RNA"/>
</dbReference>
<evidence type="ECO:0000256" key="2">
    <source>
        <dbReference type="SAM" id="MobiDB-lite"/>
    </source>
</evidence>
<dbReference type="InterPro" id="IPR004147">
    <property type="entry name" value="ABC1_dom"/>
</dbReference>
<dbReference type="CDD" id="cd05121">
    <property type="entry name" value="ABC1_ADCK3-like"/>
    <property type="match status" value="1"/>
</dbReference>
<name>A0A7S4NC65_9STRA</name>
<dbReference type="PROSITE" id="PS51257">
    <property type="entry name" value="PROKAR_LIPOPROTEIN"/>
    <property type="match status" value="1"/>
</dbReference>
<reference evidence="4" key="1">
    <citation type="submission" date="2021-01" db="EMBL/GenBank/DDBJ databases">
        <authorList>
            <person name="Corre E."/>
            <person name="Pelletier E."/>
            <person name="Niang G."/>
            <person name="Scheremetjew M."/>
            <person name="Finn R."/>
            <person name="Kale V."/>
            <person name="Holt S."/>
            <person name="Cochrane G."/>
            <person name="Meng A."/>
            <person name="Brown T."/>
            <person name="Cohen L."/>
        </authorList>
    </citation>
    <scope>NUCLEOTIDE SEQUENCE</scope>
    <source>
        <strain evidence="4">Isolate 1302-5</strain>
    </source>
</reference>
<feature type="region of interest" description="Disordered" evidence="2">
    <location>
        <begin position="96"/>
        <end position="123"/>
    </location>
</feature>
<dbReference type="PANTHER" id="PTHR10566">
    <property type="entry name" value="CHAPERONE-ACTIVITY OF BC1 COMPLEX CABC1 -RELATED"/>
    <property type="match status" value="1"/>
</dbReference>
<evidence type="ECO:0000256" key="1">
    <source>
        <dbReference type="ARBA" id="ARBA00009670"/>
    </source>
</evidence>
<dbReference type="PANTHER" id="PTHR10566:SF113">
    <property type="entry name" value="PROTEIN ACTIVITY OF BC1 COMPLEX KINASE 7, CHLOROPLASTIC"/>
    <property type="match status" value="1"/>
</dbReference>
<dbReference type="InterPro" id="IPR050154">
    <property type="entry name" value="UbiB_kinase"/>
</dbReference>
<feature type="domain" description="ABC1 atypical kinase-like" evidence="3">
    <location>
        <begin position="456"/>
        <end position="703"/>
    </location>
</feature>
<dbReference type="AlphaFoldDB" id="A0A7S4NC65"/>
<organism evidence="4">
    <name type="scientific">Odontella aurita</name>
    <dbReference type="NCBI Taxonomy" id="265563"/>
    <lineage>
        <taxon>Eukaryota</taxon>
        <taxon>Sar</taxon>
        <taxon>Stramenopiles</taxon>
        <taxon>Ochrophyta</taxon>
        <taxon>Bacillariophyta</taxon>
        <taxon>Mediophyceae</taxon>
        <taxon>Biddulphiophycidae</taxon>
        <taxon>Eupodiscales</taxon>
        <taxon>Odontellaceae</taxon>
        <taxon>Odontella</taxon>
    </lineage>
</organism>
<comment type="similarity">
    <text evidence="1">Belongs to the protein kinase superfamily. ADCK protein kinase family.</text>
</comment>
<accession>A0A7S4NC65</accession>
<dbReference type="InterPro" id="IPR011009">
    <property type="entry name" value="Kinase-like_dom_sf"/>
</dbReference>
<sequence>MRTRAYGGAPAAFWAIAVSCKVGGSVGFLPPGNIAMFTDRRRPSSLQKHPFRESGVGHGPYPSVVSMVGMKTRTKENRVKEEAASISEERDWVVNGDNEDKHTHSSERTHMEHKAPEPDTSDVPPTINLTEAFGLSGANLTQELVEQFASNVTELVEDLNKQMTDGTIEILGNMTETFEAYLSNLPTESSTFDLQKYIAELSADMTKAQQKELDRQMMEFEQRFLRPLEDFAFSDARLQEVGTPSSAVDDEEKQRLEREEHRRTLIIGGENSTLATTSRRLRTSEIMRNLNVAPLYYSIALLLRWMNKVSAPPIAVLSIFKGMSALFGRPSSARGGGRTLSYEEFMKDADTMQAGWKRTGEIAAKGPLARKWAIMRRSAEIWSYFSSFYLKEKRMLNKINSGKWSQEKFSAERSKLGAEITQNLLKLGPTFIKVGQLFSTRIDIVPKEYIDELKNLQDKVPPFSSDTAVRIIEEELGKPIDELFDTFNRTSLAAASLGQVHVATKGDKTFAIKVQRQYLRELFDVDLGQLKQLASFADALDIQSEGGFMDKNTKRDWISVYEENKRLLYEEIDYLNEMRNCDRFRKNFDSPKFSHIKAPQTYPEYTTEKVMAMEFCPGVKITDRDKLIELGIDPVDIAARSAESFLEQLCRHGFFHSDPHPGNVAVEPGKNGKGNIIFYDFGMMDSFGAVERKGLVDFFFAIYYDADVKDACDALERLGMLRMGADIDRIAVERVGQDFIDRFQETLQRGNDWENTMDPEERKRINRQRRKQLGEEFLSLNADTPFMFPPTWTFVFRAFFSLDGIGKTLDKNYDLTKITLPYLKELLDLKDGNALKTTLLRIGKRVGLRPADINMLVTQPRRTAKIEDITGRLERGDFKLRVRALEVERMMERNKIVQKNTFNAVLSCLFLNVGLVASTVGRGTLLGATPITRSVFAAALLLGSRVPFGVNKLRKLDKYNEKYGVKQ</sequence>